<protein>
    <recommendedName>
        <fullName evidence="1">Torsin-1A C-terminal domain-containing protein</fullName>
    </recommendedName>
</protein>
<dbReference type="Proteomes" id="UP000281553">
    <property type="component" value="Unassembled WGS sequence"/>
</dbReference>
<evidence type="ECO:0000259" key="1">
    <source>
        <dbReference type="Pfam" id="PF21376"/>
    </source>
</evidence>
<sequence>MVYDHTQQKNHVFVFDNAREVHVRQCIADAAERMYVEATEEMKDFVVDELDWGPNDMHIFSESGCKLIYEKVGFYLQHSGLTKEPGDDNSIQKDDHAP</sequence>
<proteinExistence type="predicted"/>
<dbReference type="OrthoDB" id="19623at2759"/>
<dbReference type="EMBL" id="UYRU01102845">
    <property type="protein sequence ID" value="VDN41867.1"/>
    <property type="molecule type" value="Genomic_DNA"/>
</dbReference>
<reference evidence="2 3" key="1">
    <citation type="submission" date="2018-11" db="EMBL/GenBank/DDBJ databases">
        <authorList>
            <consortium name="Pathogen Informatics"/>
        </authorList>
    </citation>
    <scope>NUCLEOTIDE SEQUENCE [LARGE SCALE GENOMIC DNA]</scope>
</reference>
<evidence type="ECO:0000313" key="3">
    <source>
        <dbReference type="Proteomes" id="UP000281553"/>
    </source>
</evidence>
<dbReference type="InterPro" id="IPR049337">
    <property type="entry name" value="TOR1A_C"/>
</dbReference>
<evidence type="ECO:0000313" key="2">
    <source>
        <dbReference type="EMBL" id="VDN41867.1"/>
    </source>
</evidence>
<feature type="domain" description="Torsin-1A C-terminal" evidence="1">
    <location>
        <begin position="22"/>
        <end position="75"/>
    </location>
</feature>
<accession>A0A3P7P9R4</accession>
<dbReference type="Pfam" id="PF21376">
    <property type="entry name" value="TOR1A_C"/>
    <property type="match status" value="1"/>
</dbReference>
<keyword evidence="3" id="KW-1185">Reference proteome</keyword>
<organism evidence="2 3">
    <name type="scientific">Dibothriocephalus latus</name>
    <name type="common">Fish tapeworm</name>
    <name type="synonym">Diphyllobothrium latum</name>
    <dbReference type="NCBI Taxonomy" id="60516"/>
    <lineage>
        <taxon>Eukaryota</taxon>
        <taxon>Metazoa</taxon>
        <taxon>Spiralia</taxon>
        <taxon>Lophotrochozoa</taxon>
        <taxon>Platyhelminthes</taxon>
        <taxon>Cestoda</taxon>
        <taxon>Eucestoda</taxon>
        <taxon>Diphyllobothriidea</taxon>
        <taxon>Diphyllobothriidae</taxon>
        <taxon>Dibothriocephalus</taxon>
    </lineage>
</organism>
<name>A0A3P7P9R4_DIBLA</name>
<gene>
    <name evidence="2" type="ORF">DILT_LOCUS18667</name>
</gene>
<dbReference type="AlphaFoldDB" id="A0A3P7P9R4"/>